<evidence type="ECO:0000256" key="1">
    <source>
        <dbReference type="SAM" id="MobiDB-lite"/>
    </source>
</evidence>
<feature type="region of interest" description="Disordered" evidence="1">
    <location>
        <begin position="24"/>
        <end position="47"/>
    </location>
</feature>
<name>A0A1I7N2C4_9HYPH</name>
<accession>A0A1I7N2C4</accession>
<proteinExistence type="predicted"/>
<keyword evidence="3" id="KW-1185">Reference proteome</keyword>
<dbReference type="EMBL" id="FPCH01000001">
    <property type="protein sequence ID" value="SFV28773.1"/>
    <property type="molecule type" value="Genomic_DNA"/>
</dbReference>
<evidence type="ECO:0000313" key="2">
    <source>
        <dbReference type="EMBL" id="SFV28773.1"/>
    </source>
</evidence>
<evidence type="ECO:0000313" key="3">
    <source>
        <dbReference type="Proteomes" id="UP000199423"/>
    </source>
</evidence>
<protein>
    <submittedName>
        <fullName evidence="2">Uncharacterized protein</fullName>
    </submittedName>
</protein>
<dbReference type="AlphaFoldDB" id="A0A1I7N2C4"/>
<organism evidence="2 3">
    <name type="scientific">Hyphomicrobium facile</name>
    <dbReference type="NCBI Taxonomy" id="51670"/>
    <lineage>
        <taxon>Bacteria</taxon>
        <taxon>Pseudomonadati</taxon>
        <taxon>Pseudomonadota</taxon>
        <taxon>Alphaproteobacteria</taxon>
        <taxon>Hyphomicrobiales</taxon>
        <taxon>Hyphomicrobiaceae</taxon>
        <taxon>Hyphomicrobium</taxon>
    </lineage>
</organism>
<sequence length="81" mass="9320">MRQSTRAVLRTRVLYIKYRIPAGGGIRKQHRKRQRDQDTNSSPHSSPIHLVVFQRECPLVASITMNLARPSQAPLLQAETW</sequence>
<gene>
    <name evidence="2" type="ORF">SAMN04488557_1089</name>
</gene>
<dbReference type="Proteomes" id="UP000199423">
    <property type="component" value="Unassembled WGS sequence"/>
</dbReference>
<reference evidence="3" key="1">
    <citation type="submission" date="2016-10" db="EMBL/GenBank/DDBJ databases">
        <authorList>
            <person name="Varghese N."/>
            <person name="Submissions S."/>
        </authorList>
    </citation>
    <scope>NUCLEOTIDE SEQUENCE [LARGE SCALE GENOMIC DNA]</scope>
    <source>
        <strain evidence="3">DSM 1565</strain>
    </source>
</reference>